<keyword evidence="2" id="KW-0812">Transmembrane</keyword>
<evidence type="ECO:0000256" key="2">
    <source>
        <dbReference type="SAM" id="Phobius"/>
    </source>
</evidence>
<feature type="transmembrane region" description="Helical" evidence="2">
    <location>
        <begin position="359"/>
        <end position="380"/>
    </location>
</feature>
<protein>
    <submittedName>
        <fullName evidence="3">Uncharacterized protein</fullName>
    </submittedName>
</protein>
<feature type="transmembrane region" description="Helical" evidence="2">
    <location>
        <begin position="60"/>
        <end position="80"/>
    </location>
</feature>
<reference evidence="3 4" key="1">
    <citation type="submission" date="2017-06" db="EMBL/GenBank/DDBJ databases">
        <authorList>
            <person name="Kim H.J."/>
            <person name="Triplett B.A."/>
        </authorList>
    </citation>
    <scope>NUCLEOTIDE SEQUENCE [LARGE SCALE GENOMIC DNA]</scope>
    <source>
        <strain evidence="3">FRACA_ARgP5</strain>
    </source>
</reference>
<dbReference type="Pfam" id="PF26146">
    <property type="entry name" value="PI-PLC_X"/>
    <property type="match status" value="1"/>
</dbReference>
<sequence length="775" mass="80825">MRPGSAASAPRPAGDNLNVDTAGAGGGPGRTPGGPSRVSEGSGRAAGGGPGGALGRRARIGIALALVTAMLCWPGAIAVLTTNLTVQRAAYYRQAVDETDLYRRLYDQVLADPAVAGVTRDLLAGLPVPPAFVVDNLRIVAPEPAVRGAVDTLSGQIAGYLGGTRPELTLSVDLRPLFVAIAKLATIYLAGELSGTPTFQVHDVASVTQVLIAGLDQMAQGRRPAGIPATDLTDRQAARVGAVLLARLPPADRGRVHDQVLGLLRQGKLAAALAVVGPLLFSGDEAALADLRRRVAGDQLDLGAPLARAHESAGTGLLRALHGLGRAGSLTVSVLLATLAVVVVLLATRAARRGRADALLLVAATMLAGGLLALLAGLALPRVVGDPAAGVLDAYPTVPPRLRELVGDLQGSLVGGIRAVWTELAAAVMIVGGVAGLGALLVRGVPRPIARRRVLGFTMAAAVLFSCGWLATPARLRGAEAASCNGSRALCTLRYDQAVYAASHNAMASSAADFVGATQDPDLVGQLDTGVRALLLDVQHWTTPTQVRTFLAGLSPREREALAPLARGARSARPGLWLCHSVCQFGSLNLDVALRSVGDWLERNPSEVVTLMLQDSVPPGEVIAAFRRVGLTRHLLTPPTNPHGRWPTLGHLVATDRRLVVFAENADVPGTWYRRFFRYGADTPFDVPTASAFTCRVGRGSPHAPMLLVNHWIEGDGPGRTYADAVNRAPSLLAHLRQCPRTRAAPTFLATDFTTIGDLVPTVAALNARRTHQGH</sequence>
<feature type="transmembrane region" description="Helical" evidence="2">
    <location>
        <begin position="454"/>
        <end position="471"/>
    </location>
</feature>
<dbReference type="PANTHER" id="PTHR13593:SF140">
    <property type="entry name" value="PLC-LIKE PHOSPHODIESTERASE"/>
    <property type="match status" value="1"/>
</dbReference>
<feature type="transmembrane region" description="Helical" evidence="2">
    <location>
        <begin position="424"/>
        <end position="442"/>
    </location>
</feature>
<feature type="region of interest" description="Disordered" evidence="1">
    <location>
        <begin position="1"/>
        <end position="53"/>
    </location>
</feature>
<dbReference type="EMBL" id="FZMO01000301">
    <property type="protein sequence ID" value="SNQ49728.1"/>
    <property type="molecule type" value="Genomic_DNA"/>
</dbReference>
<keyword evidence="2" id="KW-0472">Membrane</keyword>
<dbReference type="GO" id="GO:0008081">
    <property type="term" value="F:phosphoric diester hydrolase activity"/>
    <property type="evidence" value="ECO:0007669"/>
    <property type="project" value="InterPro"/>
</dbReference>
<feature type="compositionally biased region" description="Low complexity" evidence="1">
    <location>
        <begin position="1"/>
        <end position="14"/>
    </location>
</feature>
<evidence type="ECO:0000313" key="4">
    <source>
        <dbReference type="Proteomes" id="UP000234331"/>
    </source>
</evidence>
<dbReference type="InterPro" id="IPR051057">
    <property type="entry name" value="PI-PLC_domain"/>
</dbReference>
<organism evidence="3 4">
    <name type="scientific">Frankia canadensis</name>
    <dbReference type="NCBI Taxonomy" id="1836972"/>
    <lineage>
        <taxon>Bacteria</taxon>
        <taxon>Bacillati</taxon>
        <taxon>Actinomycetota</taxon>
        <taxon>Actinomycetes</taxon>
        <taxon>Frankiales</taxon>
        <taxon>Frankiaceae</taxon>
        <taxon>Frankia</taxon>
    </lineage>
</organism>
<feature type="transmembrane region" description="Helical" evidence="2">
    <location>
        <begin position="327"/>
        <end position="347"/>
    </location>
</feature>
<evidence type="ECO:0000256" key="1">
    <source>
        <dbReference type="SAM" id="MobiDB-lite"/>
    </source>
</evidence>
<dbReference type="PANTHER" id="PTHR13593">
    <property type="match status" value="1"/>
</dbReference>
<dbReference type="AlphaFoldDB" id="A0A2I2KVP8"/>
<dbReference type="SUPFAM" id="SSF51695">
    <property type="entry name" value="PLC-like phosphodiesterases"/>
    <property type="match status" value="1"/>
</dbReference>
<proteinExistence type="predicted"/>
<dbReference type="Gene3D" id="3.20.20.190">
    <property type="entry name" value="Phosphatidylinositol (PI) phosphodiesterase"/>
    <property type="match status" value="1"/>
</dbReference>
<feature type="compositionally biased region" description="Gly residues" evidence="1">
    <location>
        <begin position="44"/>
        <end position="53"/>
    </location>
</feature>
<accession>A0A2I2KVP8</accession>
<dbReference type="GO" id="GO:0006629">
    <property type="term" value="P:lipid metabolic process"/>
    <property type="evidence" value="ECO:0007669"/>
    <property type="project" value="InterPro"/>
</dbReference>
<name>A0A2I2KVP8_9ACTN</name>
<evidence type="ECO:0000313" key="3">
    <source>
        <dbReference type="EMBL" id="SNQ49728.1"/>
    </source>
</evidence>
<feature type="compositionally biased region" description="Gly residues" evidence="1">
    <location>
        <begin position="23"/>
        <end position="32"/>
    </location>
</feature>
<dbReference type="InterPro" id="IPR017946">
    <property type="entry name" value="PLC-like_Pdiesterase_TIM-brl"/>
</dbReference>
<keyword evidence="2" id="KW-1133">Transmembrane helix</keyword>
<gene>
    <name evidence="3" type="ORF">FRACA_370005</name>
</gene>
<keyword evidence="4" id="KW-1185">Reference proteome</keyword>
<dbReference type="Proteomes" id="UP000234331">
    <property type="component" value="Unassembled WGS sequence"/>
</dbReference>